<dbReference type="eggNOG" id="ENOG5033RVA">
    <property type="taxonomic scope" value="Bacteria"/>
</dbReference>
<name>A0A085ARU1_9ENTR</name>
<feature type="region of interest" description="Disordered" evidence="1">
    <location>
        <begin position="1"/>
        <end position="20"/>
    </location>
</feature>
<gene>
    <name evidence="2" type="ORF">GTGU_00185</name>
</gene>
<dbReference type="EMBL" id="JMTB01000013">
    <property type="protein sequence ID" value="KFC12936.1"/>
    <property type="molecule type" value="Genomic_DNA"/>
</dbReference>
<keyword evidence="3" id="KW-1185">Reference proteome</keyword>
<sequence length="488" mass="53672">MLQNCGRSMNLSEKKIADATKEQTRLNSQLKRAEALSKWASRGAGAAKFAGGTLLAGGGLLVAGATSVFRMNAETAEQDAKARAYGVDQPTFQAWEGIAKRLGLNGENVGDLPEEMAHKIGEYKETGKMGAVEDAFTALGFTMRDMDGLSNQEQFEKIMDKAAKMKDFQKASFVVDDLMGGEASKFLQLMRQTGKTWKELENEQKKYIMTTEEGAAGATASSWAMDKLMTVFSSGLAEVSGLLGKEMAPSITNIADKLAGWFKNGGIEKIKSFITDDLVPGLFIAARAALSFGRGVVAVAKKLDWLLPDEKDDKREIMRNIAHGDIDEARELAKEKGLEDWITPVLNDPEKIRQIQKANTDAQFVWSKERFTSPGDYWDNVDDRAMKMVGLSSDTDSDSSLNSLESAIQEQFKKTQQPEPETPALPENRSLSLLAATAPLPQFNLRSEPKISATYNIYQQPGEDGEALARRVNDEQGTIYTKYADQVW</sequence>
<comment type="caution">
    <text evidence="2">The sequence shown here is derived from an EMBL/GenBank/DDBJ whole genome shotgun (WGS) entry which is preliminary data.</text>
</comment>
<dbReference type="AlphaFoldDB" id="A0A085ARU1"/>
<feature type="compositionally biased region" description="Polar residues" evidence="1">
    <location>
        <begin position="1"/>
        <end position="11"/>
    </location>
</feature>
<evidence type="ECO:0000313" key="2">
    <source>
        <dbReference type="EMBL" id="KFC12936.1"/>
    </source>
</evidence>
<dbReference type="Proteomes" id="UP000028630">
    <property type="component" value="Unassembled WGS sequence"/>
</dbReference>
<reference evidence="3" key="1">
    <citation type="submission" date="2014-05" db="EMBL/GenBank/DDBJ databases">
        <title>ATOL: Assembling a taxonomically balanced genome-scale reconstruction of the evolutionary history of the Enterobacteriaceae.</title>
        <authorList>
            <person name="Plunkett G. III"/>
            <person name="Neeno-Eckwall E.C."/>
            <person name="Glasner J.D."/>
            <person name="Perna N.T."/>
        </authorList>
    </citation>
    <scope>NUCLEOTIDE SEQUENCE [LARGE SCALE GENOMIC DNA]</scope>
    <source>
        <strain evidence="3">ATCC 49490</strain>
    </source>
</reference>
<organism evidence="2 3">
    <name type="scientific">Trabulsiella guamensis ATCC 49490</name>
    <dbReference type="NCBI Taxonomy" id="1005994"/>
    <lineage>
        <taxon>Bacteria</taxon>
        <taxon>Pseudomonadati</taxon>
        <taxon>Pseudomonadota</taxon>
        <taxon>Gammaproteobacteria</taxon>
        <taxon>Enterobacterales</taxon>
        <taxon>Enterobacteriaceae</taxon>
        <taxon>Trabulsiella</taxon>
    </lineage>
</organism>
<protein>
    <submittedName>
        <fullName evidence="2">Uncharacterized protein</fullName>
    </submittedName>
</protein>
<accession>A0A085ARU1</accession>
<evidence type="ECO:0000313" key="3">
    <source>
        <dbReference type="Proteomes" id="UP000028630"/>
    </source>
</evidence>
<proteinExistence type="predicted"/>
<evidence type="ECO:0000256" key="1">
    <source>
        <dbReference type="SAM" id="MobiDB-lite"/>
    </source>
</evidence>